<evidence type="ECO:0000259" key="1">
    <source>
        <dbReference type="Pfam" id="PF07866"/>
    </source>
</evidence>
<dbReference type="RefSeq" id="WP_235436129.1">
    <property type="nucleotide sequence ID" value="NZ_LGSS01000005.1"/>
</dbReference>
<sequence length="78" mass="9640">MNILKEIKRGKYRHFKGNEYELIDIAIHSETEEKYAVYRPLYGDKQLYIRPLDMFLSKVDKNKYPEVKQEYRFEYIKD</sequence>
<feature type="domain" description="DUF1653" evidence="1">
    <location>
        <begin position="10"/>
        <end position="75"/>
    </location>
</feature>
<comment type="caution">
    <text evidence="2">The sequence shown here is derived from an EMBL/GenBank/DDBJ whole genome shotgun (WGS) entry which is preliminary data.</text>
</comment>
<evidence type="ECO:0000313" key="2">
    <source>
        <dbReference type="EMBL" id="KNF08938.1"/>
    </source>
</evidence>
<dbReference type="AlphaFoldDB" id="A0A0L0WBR4"/>
<proteinExistence type="predicted"/>
<dbReference type="Proteomes" id="UP000037267">
    <property type="component" value="Unassembled WGS sequence"/>
</dbReference>
<dbReference type="Gene3D" id="2.30.30.320">
    <property type="entry name" value="DUF1653-like domain"/>
    <property type="match status" value="1"/>
</dbReference>
<dbReference type="Pfam" id="PF07866">
    <property type="entry name" value="DUF1653"/>
    <property type="match status" value="1"/>
</dbReference>
<dbReference type="EMBL" id="LGSS01000005">
    <property type="protein sequence ID" value="KNF08938.1"/>
    <property type="molecule type" value="Genomic_DNA"/>
</dbReference>
<keyword evidence="3" id="KW-1185">Reference proteome</keyword>
<protein>
    <recommendedName>
        <fullName evidence="1">DUF1653 domain-containing protein</fullName>
    </recommendedName>
</protein>
<accession>A0A0L0WBR4</accession>
<reference evidence="3" key="1">
    <citation type="submission" date="2015-07" db="EMBL/GenBank/DDBJ databases">
        <title>Draft genome sequence of the purine-degrading Gottschalkia purinilyticum DSM 1384 (formerly Clostridium purinilyticum).</title>
        <authorList>
            <person name="Poehlein A."/>
            <person name="Schiel-Bengelsdorf B."/>
            <person name="Bengelsdorf F.R."/>
            <person name="Daniel R."/>
            <person name="Duerre P."/>
        </authorList>
    </citation>
    <scope>NUCLEOTIDE SEQUENCE [LARGE SCALE GENOMIC DNA]</scope>
    <source>
        <strain evidence="3">DSM 1384</strain>
    </source>
</reference>
<organism evidence="2 3">
    <name type="scientific">Gottschalkia purinilytica</name>
    <name type="common">Clostridium purinilyticum</name>
    <dbReference type="NCBI Taxonomy" id="1503"/>
    <lineage>
        <taxon>Bacteria</taxon>
        <taxon>Bacillati</taxon>
        <taxon>Bacillota</taxon>
        <taxon>Tissierellia</taxon>
        <taxon>Tissierellales</taxon>
        <taxon>Gottschalkiaceae</taxon>
        <taxon>Gottschalkia</taxon>
    </lineage>
</organism>
<evidence type="ECO:0000313" key="3">
    <source>
        <dbReference type="Proteomes" id="UP000037267"/>
    </source>
</evidence>
<dbReference type="InterPro" id="IPR023387">
    <property type="entry name" value="DUF1653-like_dom"/>
</dbReference>
<name>A0A0L0WBR4_GOTPU</name>
<dbReference type="InterPro" id="IPR037135">
    <property type="entry name" value="DUF1653-like_dom_sf"/>
</dbReference>
<gene>
    <name evidence="2" type="ORF">CLPU_5c02450</name>
</gene>